<dbReference type="AlphaFoldDB" id="A0A133VDF3"/>
<dbReference type="Pfam" id="PF13380">
    <property type="entry name" value="CoA_binding_2"/>
    <property type="match status" value="1"/>
</dbReference>
<organism evidence="2 3">
    <name type="scientific">candidate division MSBL1 archaeon SCGC-AAA261O19</name>
    <dbReference type="NCBI Taxonomy" id="1698277"/>
    <lineage>
        <taxon>Archaea</taxon>
        <taxon>Methanobacteriati</taxon>
        <taxon>Methanobacteriota</taxon>
        <taxon>candidate division MSBL1</taxon>
    </lineage>
</organism>
<accession>A0A133VDF3</accession>
<dbReference type="EMBL" id="LHYB01000029">
    <property type="protein sequence ID" value="KXB04470.1"/>
    <property type="molecule type" value="Genomic_DNA"/>
</dbReference>
<gene>
    <name evidence="2" type="ORF">AKJ48_02525</name>
</gene>
<evidence type="ECO:0000313" key="2">
    <source>
        <dbReference type="EMBL" id="KXB04470.1"/>
    </source>
</evidence>
<keyword evidence="3" id="KW-1185">Reference proteome</keyword>
<dbReference type="InterPro" id="IPR036291">
    <property type="entry name" value="NAD(P)-bd_dom_sf"/>
</dbReference>
<name>A0A133VDF3_9EURY</name>
<dbReference type="PATRIC" id="fig|1698277.3.peg.368"/>
<dbReference type="InterPro" id="IPR003781">
    <property type="entry name" value="CoA-bd"/>
</dbReference>
<comment type="caution">
    <text evidence="2">The sequence shown here is derived from an EMBL/GenBank/DDBJ whole genome shotgun (WGS) entry which is preliminary data.</text>
</comment>
<dbReference type="Gene3D" id="3.40.50.720">
    <property type="entry name" value="NAD(P)-binding Rossmann-like Domain"/>
    <property type="match status" value="1"/>
</dbReference>
<reference evidence="2 3" key="1">
    <citation type="journal article" date="2016" name="Sci. Rep.">
        <title>Metabolic traits of an uncultured archaeal lineage -MSBL1- from brine pools of the Red Sea.</title>
        <authorList>
            <person name="Mwirichia R."/>
            <person name="Alam I."/>
            <person name="Rashid M."/>
            <person name="Vinu M."/>
            <person name="Ba-Alawi W."/>
            <person name="Anthony Kamau A."/>
            <person name="Kamanda Ngugi D."/>
            <person name="Goker M."/>
            <person name="Klenk H.P."/>
            <person name="Bajic V."/>
            <person name="Stingl U."/>
        </authorList>
    </citation>
    <scope>NUCLEOTIDE SEQUENCE [LARGE SCALE GENOMIC DNA]</scope>
    <source>
        <strain evidence="2">SCGC-AAA261O19</strain>
    </source>
</reference>
<dbReference type="SUPFAM" id="SSF51735">
    <property type="entry name" value="NAD(P)-binding Rossmann-fold domains"/>
    <property type="match status" value="1"/>
</dbReference>
<proteinExistence type="predicted"/>
<evidence type="ECO:0000259" key="1">
    <source>
        <dbReference type="SMART" id="SM00881"/>
    </source>
</evidence>
<protein>
    <recommendedName>
        <fullName evidence="1">CoA-binding domain-containing protein</fullName>
    </recommendedName>
</protein>
<dbReference type="Proteomes" id="UP000070076">
    <property type="component" value="Unassembled WGS sequence"/>
</dbReference>
<sequence>MKGVLGQVNETQSTEKSDEEIIKILKENTNIAVVGCSRTEGKPAHEIPKFLKSKGYRVIPVNPFADEILGEKTYLSLEEVEEKIDVVEIFRPSEEAYEIVEEALETDAKVIWMQLGIKNEEAKKLAEENGLEVIQDKCMKIEYKRLVGD</sequence>
<dbReference type="SMART" id="SM00881">
    <property type="entry name" value="CoA_binding"/>
    <property type="match status" value="1"/>
</dbReference>
<evidence type="ECO:0000313" key="3">
    <source>
        <dbReference type="Proteomes" id="UP000070076"/>
    </source>
</evidence>
<feature type="domain" description="CoA-binding" evidence="1">
    <location>
        <begin position="24"/>
        <end position="117"/>
    </location>
</feature>
<dbReference type="PANTHER" id="PTHR33303">
    <property type="entry name" value="CYTOPLASMIC PROTEIN-RELATED"/>
    <property type="match status" value="1"/>
</dbReference>
<dbReference type="PANTHER" id="PTHR33303:SF2">
    <property type="entry name" value="COA-BINDING DOMAIN-CONTAINING PROTEIN"/>
    <property type="match status" value="1"/>
</dbReference>